<reference evidence="1" key="1">
    <citation type="submission" date="2019-10" db="EMBL/GenBank/DDBJ databases">
        <authorList>
            <consortium name="DOE Joint Genome Institute"/>
            <person name="Kuo A."/>
            <person name="Miyauchi S."/>
            <person name="Kiss E."/>
            <person name="Drula E."/>
            <person name="Kohler A."/>
            <person name="Sanchez-Garcia M."/>
            <person name="Andreopoulos B."/>
            <person name="Barry K.W."/>
            <person name="Bonito G."/>
            <person name="Buee M."/>
            <person name="Carver A."/>
            <person name="Chen C."/>
            <person name="Cichocki N."/>
            <person name="Clum A."/>
            <person name="Culley D."/>
            <person name="Crous P.W."/>
            <person name="Fauchery L."/>
            <person name="Girlanda M."/>
            <person name="Hayes R."/>
            <person name="Keri Z."/>
            <person name="Labutti K."/>
            <person name="Lipzen A."/>
            <person name="Lombard V."/>
            <person name="Magnuson J."/>
            <person name="Maillard F."/>
            <person name="Morin E."/>
            <person name="Murat C."/>
            <person name="Nolan M."/>
            <person name="Ohm R."/>
            <person name="Pangilinan J."/>
            <person name="Pereira M."/>
            <person name="Perotto S."/>
            <person name="Peter M."/>
            <person name="Riley R."/>
            <person name="Sitrit Y."/>
            <person name="Stielow B."/>
            <person name="Szollosi G."/>
            <person name="Zifcakova L."/>
            <person name="Stursova M."/>
            <person name="Spatafora J.W."/>
            <person name="Tedersoo L."/>
            <person name="Vaario L.-M."/>
            <person name="Yamada A."/>
            <person name="Yan M."/>
            <person name="Wang P."/>
            <person name="Xu J."/>
            <person name="Bruns T."/>
            <person name="Baldrian P."/>
            <person name="Vilgalys R."/>
            <person name="Henrissat B."/>
            <person name="Grigoriev I.V."/>
            <person name="Hibbett D."/>
            <person name="Nagy L.G."/>
            <person name="Martin F.M."/>
        </authorList>
    </citation>
    <scope>NUCLEOTIDE SEQUENCE</scope>
    <source>
        <strain evidence="1">P2</strain>
    </source>
</reference>
<accession>A0ACB6YZF2</accession>
<dbReference type="Proteomes" id="UP000886501">
    <property type="component" value="Unassembled WGS sequence"/>
</dbReference>
<comment type="caution">
    <text evidence="1">The sequence shown here is derived from an EMBL/GenBank/DDBJ whole genome shotgun (WGS) entry which is preliminary data.</text>
</comment>
<evidence type="ECO:0000313" key="1">
    <source>
        <dbReference type="EMBL" id="KAF9642662.1"/>
    </source>
</evidence>
<protein>
    <submittedName>
        <fullName evidence="1">Uncharacterized protein</fullName>
    </submittedName>
</protein>
<gene>
    <name evidence="1" type="ORF">BDM02DRAFT_1976057</name>
</gene>
<dbReference type="EMBL" id="MU118387">
    <property type="protein sequence ID" value="KAF9642662.1"/>
    <property type="molecule type" value="Genomic_DNA"/>
</dbReference>
<proteinExistence type="predicted"/>
<sequence length="576" mass="66038">MTCGILISSPHLQVRRSWEMAGREKEYSDKLRLTERILSNVMIRLRSAINPTCSVNKFPPEILTHCFLYLTPYFPFTLGPEEPEHDCIRVAHVCKYWRTVAFGFSGLWDRIEVTRPEILDMSLKLSGSRPLEVCLKHVGHRFRQTLESRACHDVLFDLLVPVGSRIHSLIIHKDLIPPRGRSLFVEGSLPELETLSITSGIGWENESDNEPQRRLRALFRGGLPRLRKLFIPEYTPWPHNDFKNLTSLCLYNQSALEEELCELLQMLRGSPNLEELYVRQHESSDWIDDPPLDLGPAFPAHSLRKLRLHNFSTVATVCILSTMLLQPNGVAVHISDTVMAKDTFGQIFPLFPRGYTLGNAEKLEVYHVPNETFGIMFCCTGGSLRIGGCLSWHDGEDRTEAAVSLFRYIYQECAQTLKELWIHDFNDEEDGYIFDDFTCFNLESLVLVGGGDVSDCLCARLDPGNPEIRDLPTPRLQSLTIRRLNEQSQLERLIGLCEGRSKTDHPIQEVSVAHEWRDAPEWMTRLCRSSPTPIHIDTRDEWDGQMMELPTICRDDGPPWWPSWEEVIDFTSQYGS</sequence>
<keyword evidence="2" id="KW-1185">Reference proteome</keyword>
<organism evidence="1 2">
    <name type="scientific">Thelephora ganbajun</name>
    <name type="common">Ganba fungus</name>
    <dbReference type="NCBI Taxonomy" id="370292"/>
    <lineage>
        <taxon>Eukaryota</taxon>
        <taxon>Fungi</taxon>
        <taxon>Dikarya</taxon>
        <taxon>Basidiomycota</taxon>
        <taxon>Agaricomycotina</taxon>
        <taxon>Agaricomycetes</taxon>
        <taxon>Thelephorales</taxon>
        <taxon>Thelephoraceae</taxon>
        <taxon>Thelephora</taxon>
    </lineage>
</organism>
<reference evidence="1" key="2">
    <citation type="journal article" date="2020" name="Nat. Commun.">
        <title>Large-scale genome sequencing of mycorrhizal fungi provides insights into the early evolution of symbiotic traits.</title>
        <authorList>
            <person name="Miyauchi S."/>
            <person name="Kiss E."/>
            <person name="Kuo A."/>
            <person name="Drula E."/>
            <person name="Kohler A."/>
            <person name="Sanchez-Garcia M."/>
            <person name="Morin E."/>
            <person name="Andreopoulos B."/>
            <person name="Barry K.W."/>
            <person name="Bonito G."/>
            <person name="Buee M."/>
            <person name="Carver A."/>
            <person name="Chen C."/>
            <person name="Cichocki N."/>
            <person name="Clum A."/>
            <person name="Culley D."/>
            <person name="Crous P.W."/>
            <person name="Fauchery L."/>
            <person name="Girlanda M."/>
            <person name="Hayes R.D."/>
            <person name="Keri Z."/>
            <person name="LaButti K."/>
            <person name="Lipzen A."/>
            <person name="Lombard V."/>
            <person name="Magnuson J."/>
            <person name="Maillard F."/>
            <person name="Murat C."/>
            <person name="Nolan M."/>
            <person name="Ohm R.A."/>
            <person name="Pangilinan J."/>
            <person name="Pereira M.F."/>
            <person name="Perotto S."/>
            <person name="Peter M."/>
            <person name="Pfister S."/>
            <person name="Riley R."/>
            <person name="Sitrit Y."/>
            <person name="Stielow J.B."/>
            <person name="Szollosi G."/>
            <person name="Zifcakova L."/>
            <person name="Stursova M."/>
            <person name="Spatafora J.W."/>
            <person name="Tedersoo L."/>
            <person name="Vaario L.M."/>
            <person name="Yamada A."/>
            <person name="Yan M."/>
            <person name="Wang P."/>
            <person name="Xu J."/>
            <person name="Bruns T."/>
            <person name="Baldrian P."/>
            <person name="Vilgalys R."/>
            <person name="Dunand C."/>
            <person name="Henrissat B."/>
            <person name="Grigoriev I.V."/>
            <person name="Hibbett D."/>
            <person name="Nagy L.G."/>
            <person name="Martin F.M."/>
        </authorList>
    </citation>
    <scope>NUCLEOTIDE SEQUENCE</scope>
    <source>
        <strain evidence="1">P2</strain>
    </source>
</reference>
<name>A0ACB6YZF2_THEGA</name>
<evidence type="ECO:0000313" key="2">
    <source>
        <dbReference type="Proteomes" id="UP000886501"/>
    </source>
</evidence>